<sequence>MNNRDLSSFVSNSLRELLSYESISHADLGSSLEDFLAQLSPIPLEQKQQAQILYLLQHFLQTQNRQVSPYQDKFQKLNAELLSNFQAAQDLRCQQVLFLLSKVYNLLLLLQQIKLIDFSETSFEDREISSVGITECQEMIDLAHTQIIAKLSVRTPKSETQLKSQIKESDIIKASAEQGLMRIKNEQLNQMQNRVAQLQVKKFDIPDEVIPKPQVQKTLVYEEEEKLSSFKQPTEIIKRQQYDPKPEIKHLRYEETFDLDLKVDNYQKFIESKSETLLNEIGSQNPQSEKYLEMPEFPSSMKPINFYMLRNSIKRRREDVLAQISRDLNAFVQETYTLHIYNSSKKDVVVGQVHVSSKVWPKYVSFLKGIKERRVGQVEHYSCNKENSLKCPESYKQISVYSNITKEPGPFICINL</sequence>
<accession>Q9U4D5</accession>
<proteinExistence type="predicted"/>
<name>Q9U4D5_STENO</name>
<evidence type="ECO:0000313" key="1">
    <source>
        <dbReference type="EMBL" id="AAF25623.1"/>
    </source>
</evidence>
<organism evidence="1">
    <name type="scientific">Sterkiella nova</name>
    <name type="common">Ciliate</name>
    <name type="synonym">Oxytricha nova</name>
    <dbReference type="NCBI Taxonomy" id="200597"/>
    <lineage>
        <taxon>Eukaryota</taxon>
        <taxon>Sar</taxon>
        <taxon>Alveolata</taxon>
        <taxon>Ciliophora</taxon>
        <taxon>Intramacronucleata</taxon>
        <taxon>Spirotrichea</taxon>
        <taxon>Stichotrichia</taxon>
        <taxon>Sporadotrichida</taxon>
        <taxon>Oxytrichidae</taxon>
        <taxon>Stylonychinae</taxon>
        <taxon>Sterkiella</taxon>
    </lineage>
</organism>
<reference evidence="1" key="1">
    <citation type="submission" date="1999-08" db="EMBL/GenBank/DDBJ databases">
        <title>Accessing coding functions of DNA molecules in Oxytricha nova.</title>
        <authorList>
            <person name="Prescott D.M."/>
            <person name="Dizick S.J."/>
            <person name="Hoffman D.C."/>
            <person name="Prescott J.D."/>
        </authorList>
    </citation>
    <scope>NUCLEOTIDE SEQUENCE</scope>
</reference>
<dbReference type="EMBL" id="AF188155">
    <property type="protein sequence ID" value="AAF25623.1"/>
    <property type="molecule type" value="Genomic_DNA"/>
</dbReference>
<dbReference type="AlphaFoldDB" id="Q9U4D5"/>
<protein>
    <submittedName>
        <fullName evidence="1">Uncharacterized protein</fullName>
    </submittedName>
</protein>